<dbReference type="SUPFAM" id="SSF158694">
    <property type="entry name" value="UraD-Like"/>
    <property type="match status" value="1"/>
</dbReference>
<sequence>MTLTELNNLTASEAETFFAQTCAAQRWVTKMQEQRPYANKPSLLQNAKTSWQEMNKEDVLQAFDAHPMIGDISSLREKYASTKAMASNEQDGAAQADEATLLALQKLNLAYKEKHGFIFIICASGLSAKTMLEEIEQRIHNTTATEIDIASDEQIKITMLRILKGLSDE</sequence>
<dbReference type="NCBIfam" id="NF010372">
    <property type="entry name" value="PRK13798.1"/>
    <property type="match status" value="1"/>
</dbReference>
<gene>
    <name evidence="8" type="primary">uraD</name>
    <name evidence="8" type="ORF">WNY77_05275</name>
</gene>
<dbReference type="PANTHER" id="PTHR43466">
    <property type="entry name" value="2-OXO-4-HYDROXY-4-CARBOXY-5-UREIDOIMIDAZOLINE DECARBOXYLASE-RELATED"/>
    <property type="match status" value="1"/>
</dbReference>
<evidence type="ECO:0000256" key="2">
    <source>
        <dbReference type="ARBA" id="ARBA00004754"/>
    </source>
</evidence>
<dbReference type="RefSeq" id="WP_006990929.1">
    <property type="nucleotide sequence ID" value="NZ_JBBMQS010000002.1"/>
</dbReference>
<evidence type="ECO:0000313" key="9">
    <source>
        <dbReference type="Proteomes" id="UP001461163"/>
    </source>
</evidence>
<comment type="caution">
    <text evidence="8">The sequence shown here is derived from an EMBL/GenBank/DDBJ whole genome shotgun (WGS) entry which is preliminary data.</text>
</comment>
<feature type="domain" description="Oxo-4-hydroxy-4-carboxy-5-ureidoimidazoline decarboxylase" evidence="7">
    <location>
        <begin position="7"/>
        <end position="162"/>
    </location>
</feature>
<proteinExistence type="predicted"/>
<evidence type="ECO:0000256" key="1">
    <source>
        <dbReference type="ARBA" id="ARBA00001163"/>
    </source>
</evidence>
<dbReference type="Pfam" id="PF09349">
    <property type="entry name" value="OHCU_decarbox"/>
    <property type="match status" value="1"/>
</dbReference>
<evidence type="ECO:0000256" key="5">
    <source>
        <dbReference type="ARBA" id="ARBA00022793"/>
    </source>
</evidence>
<keyword evidence="6 8" id="KW-0456">Lyase</keyword>
<keyword evidence="4" id="KW-0659">Purine metabolism</keyword>
<dbReference type="Proteomes" id="UP001461163">
    <property type="component" value="Unassembled WGS sequence"/>
</dbReference>
<dbReference type="Gene3D" id="1.10.3330.10">
    <property type="entry name" value="Oxo-4-hydroxy-4-carboxy-5-ureidoimidazoline decarboxylase"/>
    <property type="match status" value="1"/>
</dbReference>
<dbReference type="PANTHER" id="PTHR43466:SF1">
    <property type="entry name" value="2-OXO-4-HYDROXY-4-CARBOXY-5-UREIDOIMIDAZOLINE DECARBOXYLASE-RELATED"/>
    <property type="match status" value="1"/>
</dbReference>
<evidence type="ECO:0000259" key="7">
    <source>
        <dbReference type="Pfam" id="PF09349"/>
    </source>
</evidence>
<evidence type="ECO:0000256" key="6">
    <source>
        <dbReference type="ARBA" id="ARBA00023239"/>
    </source>
</evidence>
<keyword evidence="5" id="KW-0210">Decarboxylase</keyword>
<comment type="pathway">
    <text evidence="2">Purine metabolism; urate degradation; (S)-allantoin from urate: step 3/3.</text>
</comment>
<dbReference type="InterPro" id="IPR036778">
    <property type="entry name" value="OHCU_decarboxylase_sf"/>
</dbReference>
<dbReference type="EMBL" id="JBBMQS010000002">
    <property type="protein sequence ID" value="MEM5496798.1"/>
    <property type="molecule type" value="Genomic_DNA"/>
</dbReference>
<dbReference type="GO" id="GO:0051997">
    <property type="term" value="F:2-oxo-4-hydroxy-4-carboxy-5-ureidoimidazoline decarboxylase activity"/>
    <property type="evidence" value="ECO:0007669"/>
    <property type="project" value="UniProtKB-EC"/>
</dbReference>
<dbReference type="NCBIfam" id="TIGR03180">
    <property type="entry name" value="UraD_2"/>
    <property type="match status" value="1"/>
</dbReference>
<dbReference type="InterPro" id="IPR018020">
    <property type="entry name" value="OHCU_decarboxylase"/>
</dbReference>
<evidence type="ECO:0000256" key="4">
    <source>
        <dbReference type="ARBA" id="ARBA00022631"/>
    </source>
</evidence>
<keyword evidence="9" id="KW-1185">Reference proteome</keyword>
<dbReference type="InterPro" id="IPR017595">
    <property type="entry name" value="OHCU_decarboxylase-2"/>
</dbReference>
<organism evidence="8 9">
    <name type="scientific">Paraglaciecola mesophila</name>
    <dbReference type="NCBI Taxonomy" id="197222"/>
    <lineage>
        <taxon>Bacteria</taxon>
        <taxon>Pseudomonadati</taxon>
        <taxon>Pseudomonadota</taxon>
        <taxon>Gammaproteobacteria</taxon>
        <taxon>Alteromonadales</taxon>
        <taxon>Alteromonadaceae</taxon>
        <taxon>Paraglaciecola</taxon>
    </lineage>
</organism>
<evidence type="ECO:0000256" key="3">
    <source>
        <dbReference type="ARBA" id="ARBA00012257"/>
    </source>
</evidence>
<name>A0ABU9SSE5_9ALTE</name>
<reference evidence="8 9" key="1">
    <citation type="submission" date="2024-03" db="EMBL/GenBank/DDBJ databases">
        <title>Community enrichment and isolation of bacterial strains for fucoidan degradation.</title>
        <authorList>
            <person name="Sichert A."/>
        </authorList>
    </citation>
    <scope>NUCLEOTIDE SEQUENCE [LARGE SCALE GENOMIC DNA]</scope>
    <source>
        <strain evidence="8 9">AS12</strain>
    </source>
</reference>
<evidence type="ECO:0000313" key="8">
    <source>
        <dbReference type="EMBL" id="MEM5496798.1"/>
    </source>
</evidence>
<dbReference type="EC" id="4.1.1.97" evidence="3"/>
<comment type="catalytic activity">
    <reaction evidence="1">
        <text>5-hydroxy-2-oxo-4-ureido-2,5-dihydro-1H-imidazole-5-carboxylate + H(+) = (S)-allantoin + CO2</text>
        <dbReference type="Rhea" id="RHEA:26301"/>
        <dbReference type="ChEBI" id="CHEBI:15378"/>
        <dbReference type="ChEBI" id="CHEBI:15678"/>
        <dbReference type="ChEBI" id="CHEBI:16526"/>
        <dbReference type="ChEBI" id="CHEBI:58639"/>
        <dbReference type="EC" id="4.1.1.97"/>
    </reaction>
</comment>
<accession>A0ABU9SSE5</accession>
<protein>
    <recommendedName>
        <fullName evidence="3">2-oxo-4-hydroxy-4-carboxy-5-ureidoimidazoline decarboxylase</fullName>
        <ecNumber evidence="3">4.1.1.97</ecNumber>
    </recommendedName>
</protein>